<evidence type="ECO:0000256" key="2">
    <source>
        <dbReference type="ARBA" id="ARBA00022723"/>
    </source>
</evidence>
<evidence type="ECO:0008006" key="9">
    <source>
        <dbReference type="Google" id="ProtNLM"/>
    </source>
</evidence>
<dbReference type="Pfam" id="PF23950">
    <property type="entry name" value="MLLE_2"/>
    <property type="match status" value="1"/>
</dbReference>
<comment type="cofactor">
    <cofactor evidence="1">
        <name>a divalent metal cation</name>
        <dbReference type="ChEBI" id="CHEBI:60240"/>
    </cofactor>
</comment>
<dbReference type="EnsemblPlants" id="EMT27872">
    <property type="protein sequence ID" value="EMT27872"/>
    <property type="gene ID" value="F775_02407"/>
</dbReference>
<dbReference type="Pfam" id="PF26138">
    <property type="entry name" value="DUF8040"/>
    <property type="match status" value="1"/>
</dbReference>
<feature type="compositionally biased region" description="Low complexity" evidence="3">
    <location>
        <begin position="368"/>
        <end position="379"/>
    </location>
</feature>
<evidence type="ECO:0000313" key="8">
    <source>
        <dbReference type="EnsemblPlants" id="EMT27872"/>
    </source>
</evidence>
<sequence>MVRDVGGLKGTRNTSLEEIVASFLYVLSHHLKNRTVGKFFYRSPEPISRNFNACLLAVLKLHHVLLKKPEPIPEDFTDDKWKYFKNCLRALDGTHIGVTVPANLKGRYRSRLGDIDPNVLGVCAPDMQFIYILPGWEGSAHDGRVLRDAISRPNGLRVPEGQYYLVDAGYTNAKGFLAPYRDMDRVDSSSTSRGRGKNKRNWSSDEDDELIKALYELSLDPRWKADGAFKGGYLGILEKHLAEKCPGRGITASPHIESRVRHFRKKFGAVEVMLSKSGFTWDGSRKMIQCEKAQYEAHCQIHKEAKGLYGVSFPYFEQLAAIYGKDIATGESAEGFGEAVGNLEKEIAMEEEENEEEDMISTGTAPRSIDTCSIDTTSSKRQKKEPRPKRATGPGDPFAAMLQDVNSQLNSVTQHVGARTTSFTAAMAREAAQEDPQQKSRENAISELSRLAFTGSEIVEAATIFAKAPEHMNMMLVLPGILRRDFVLKMLSVFVLAKMFSNSCVTTFF</sequence>
<dbReference type="InterPro" id="IPR058353">
    <property type="entry name" value="DUF8040"/>
</dbReference>
<name>M8CKI4_AEGTA</name>
<feature type="domain" description="Myb/SANT-like" evidence="4">
    <location>
        <begin position="202"/>
        <end position="295"/>
    </location>
</feature>
<proteinExistence type="predicted"/>
<feature type="compositionally biased region" description="Basic residues" evidence="3">
    <location>
        <begin position="380"/>
        <end position="390"/>
    </location>
</feature>
<dbReference type="Pfam" id="PF12776">
    <property type="entry name" value="Myb_DNA-bind_3"/>
    <property type="match status" value="1"/>
</dbReference>
<dbReference type="InterPro" id="IPR056623">
    <property type="entry name" value="MLLE_2"/>
</dbReference>
<evidence type="ECO:0000256" key="3">
    <source>
        <dbReference type="SAM" id="MobiDB-lite"/>
    </source>
</evidence>
<dbReference type="Pfam" id="PF13359">
    <property type="entry name" value="DDE_Tnp_4"/>
    <property type="match status" value="1"/>
</dbReference>
<dbReference type="GO" id="GO:0046872">
    <property type="term" value="F:metal ion binding"/>
    <property type="evidence" value="ECO:0007669"/>
    <property type="project" value="UniProtKB-KW"/>
</dbReference>
<organism evidence="8">
    <name type="scientific">Aegilops tauschii</name>
    <name type="common">Tausch's goatgrass</name>
    <name type="synonym">Aegilops squarrosa</name>
    <dbReference type="NCBI Taxonomy" id="37682"/>
    <lineage>
        <taxon>Eukaryota</taxon>
        <taxon>Viridiplantae</taxon>
        <taxon>Streptophyta</taxon>
        <taxon>Embryophyta</taxon>
        <taxon>Tracheophyta</taxon>
        <taxon>Spermatophyta</taxon>
        <taxon>Magnoliopsida</taxon>
        <taxon>Liliopsida</taxon>
        <taxon>Poales</taxon>
        <taxon>Poaceae</taxon>
        <taxon>BOP clade</taxon>
        <taxon>Pooideae</taxon>
        <taxon>Triticodae</taxon>
        <taxon>Triticeae</taxon>
        <taxon>Triticinae</taxon>
        <taxon>Aegilops</taxon>
    </lineage>
</organism>
<accession>M8CKI4</accession>
<evidence type="ECO:0000259" key="5">
    <source>
        <dbReference type="Pfam" id="PF13359"/>
    </source>
</evidence>
<dbReference type="InterPro" id="IPR027806">
    <property type="entry name" value="HARBI1_dom"/>
</dbReference>
<feature type="region of interest" description="Disordered" evidence="3">
    <location>
        <begin position="350"/>
        <end position="399"/>
    </location>
</feature>
<dbReference type="PANTHER" id="PTHR48464:SF1">
    <property type="entry name" value="MYB_SANT-LIKE DOMAIN-CONTAINING PROTEIN"/>
    <property type="match status" value="1"/>
</dbReference>
<reference evidence="8" key="1">
    <citation type="submission" date="2015-06" db="UniProtKB">
        <authorList>
            <consortium name="EnsemblPlants"/>
        </authorList>
    </citation>
    <scope>IDENTIFICATION</scope>
</reference>
<keyword evidence="2" id="KW-0479">Metal-binding</keyword>
<feature type="domain" description="DUF8040" evidence="7">
    <location>
        <begin position="3"/>
        <end position="59"/>
    </location>
</feature>
<evidence type="ECO:0000256" key="1">
    <source>
        <dbReference type="ARBA" id="ARBA00001968"/>
    </source>
</evidence>
<dbReference type="InterPro" id="IPR024752">
    <property type="entry name" value="Myb/SANT-like_dom"/>
</dbReference>
<dbReference type="PANTHER" id="PTHR48464">
    <property type="match status" value="1"/>
</dbReference>
<evidence type="ECO:0000259" key="6">
    <source>
        <dbReference type="Pfam" id="PF23950"/>
    </source>
</evidence>
<protein>
    <recommendedName>
        <fullName evidence="9">Myb/SANT-like domain-containing protein</fullName>
    </recommendedName>
</protein>
<feature type="domain" description="DDE Tnp4" evidence="5">
    <location>
        <begin position="91"/>
        <end position="193"/>
    </location>
</feature>
<evidence type="ECO:0000259" key="4">
    <source>
        <dbReference type="Pfam" id="PF12776"/>
    </source>
</evidence>
<evidence type="ECO:0000259" key="7">
    <source>
        <dbReference type="Pfam" id="PF26138"/>
    </source>
</evidence>
<dbReference type="AlphaFoldDB" id="M8CKI4"/>
<feature type="domain" description="MLLE-like" evidence="6">
    <location>
        <begin position="436"/>
        <end position="492"/>
    </location>
</feature>
<feature type="compositionally biased region" description="Acidic residues" evidence="3">
    <location>
        <begin position="350"/>
        <end position="359"/>
    </location>
</feature>